<feature type="compositionally biased region" description="Polar residues" evidence="1">
    <location>
        <begin position="97"/>
        <end position="122"/>
    </location>
</feature>
<accession>A0ABT6NGE6</accession>
<dbReference type="RefSeq" id="WP_281095382.1">
    <property type="nucleotide sequence ID" value="NZ_JARYZI010000012.1"/>
</dbReference>
<dbReference type="Proteomes" id="UP001158045">
    <property type="component" value="Unassembled WGS sequence"/>
</dbReference>
<name>A0ABT6NGE6_9FIRM</name>
<comment type="caution">
    <text evidence="2">The sequence shown here is derived from an EMBL/GenBank/DDBJ whole genome shotgun (WGS) entry which is preliminary data.</text>
</comment>
<protein>
    <recommendedName>
        <fullName evidence="4">Flagellin C-terminal domain-containing protein</fullName>
    </recommendedName>
</protein>
<evidence type="ECO:0000313" key="3">
    <source>
        <dbReference type="Proteomes" id="UP001158045"/>
    </source>
</evidence>
<sequence>MKINPNSQALNTYRQLSTNTSNTSNTIDRSIVKPDTKQQDPQKTSNSNSVSSNPINVSISKEGQALSKAQTTATATPLAPTATKTNTVTSAGKPVSANYSPQRPQRSVSQNNLGENKIQQKADQAALDSPQKAADALKSVNDMITKQASNARMAQANQSPQSVLQLLK</sequence>
<evidence type="ECO:0000256" key="1">
    <source>
        <dbReference type="SAM" id="MobiDB-lite"/>
    </source>
</evidence>
<dbReference type="Gene3D" id="6.10.10.10">
    <property type="entry name" value="Flagellar export chaperone, C-terminal domain"/>
    <property type="match status" value="1"/>
</dbReference>
<feature type="compositionally biased region" description="Low complexity" evidence="1">
    <location>
        <begin position="17"/>
        <end position="26"/>
    </location>
</feature>
<proteinExistence type="predicted"/>
<feature type="compositionally biased region" description="Low complexity" evidence="1">
    <location>
        <begin position="45"/>
        <end position="60"/>
    </location>
</feature>
<organism evidence="2 3">
    <name type="scientific">Fusibacter bizertensis</name>
    <dbReference type="NCBI Taxonomy" id="1488331"/>
    <lineage>
        <taxon>Bacteria</taxon>
        <taxon>Bacillati</taxon>
        <taxon>Bacillota</taxon>
        <taxon>Clostridia</taxon>
        <taxon>Eubacteriales</taxon>
        <taxon>Eubacteriales Family XII. Incertae Sedis</taxon>
        <taxon>Fusibacter</taxon>
    </lineage>
</organism>
<feature type="compositionally biased region" description="Polar residues" evidence="1">
    <location>
        <begin position="142"/>
        <end position="168"/>
    </location>
</feature>
<dbReference type="EMBL" id="JARYZI010000012">
    <property type="protein sequence ID" value="MDH8679486.1"/>
    <property type="molecule type" value="Genomic_DNA"/>
</dbReference>
<keyword evidence="3" id="KW-1185">Reference proteome</keyword>
<feature type="compositionally biased region" description="Basic and acidic residues" evidence="1">
    <location>
        <begin position="30"/>
        <end position="40"/>
    </location>
</feature>
<evidence type="ECO:0008006" key="4">
    <source>
        <dbReference type="Google" id="ProtNLM"/>
    </source>
</evidence>
<evidence type="ECO:0000313" key="2">
    <source>
        <dbReference type="EMBL" id="MDH8679486.1"/>
    </source>
</evidence>
<dbReference type="InterPro" id="IPR042187">
    <property type="entry name" value="Flagellin_C_sub2"/>
</dbReference>
<feature type="compositionally biased region" description="Low complexity" evidence="1">
    <location>
        <begin position="69"/>
        <end position="87"/>
    </location>
</feature>
<reference evidence="2 3" key="1">
    <citation type="submission" date="2023-04" db="EMBL/GenBank/DDBJ databases">
        <title>Fusibacter bizertensis strain WBS, isolated from littoral bottom sediments of the Arctic seas - biochemical and genomic analysis.</title>
        <authorList>
            <person name="Brioukhanov A.L."/>
        </authorList>
    </citation>
    <scope>NUCLEOTIDE SEQUENCE [LARGE SCALE GENOMIC DNA]</scope>
    <source>
        <strain evidence="2 3">WBS</strain>
    </source>
</reference>
<gene>
    <name evidence="2" type="ORF">QE109_15110</name>
</gene>
<feature type="region of interest" description="Disordered" evidence="1">
    <location>
        <begin position="15"/>
        <end position="168"/>
    </location>
</feature>